<keyword evidence="1" id="KW-0472">Membrane</keyword>
<accession>A0AAV0Y0A5</accession>
<dbReference type="Proteomes" id="UP001160148">
    <property type="component" value="Unassembled WGS sequence"/>
</dbReference>
<reference evidence="2 3" key="1">
    <citation type="submission" date="2023-01" db="EMBL/GenBank/DDBJ databases">
        <authorList>
            <person name="Whitehead M."/>
        </authorList>
    </citation>
    <scope>NUCLEOTIDE SEQUENCE [LARGE SCALE GENOMIC DNA]</scope>
</reference>
<keyword evidence="1" id="KW-0812">Transmembrane</keyword>
<evidence type="ECO:0008006" key="4">
    <source>
        <dbReference type="Google" id="ProtNLM"/>
    </source>
</evidence>
<comment type="caution">
    <text evidence="2">The sequence shown here is derived from an EMBL/GenBank/DDBJ whole genome shotgun (WGS) entry which is preliminary data.</text>
</comment>
<proteinExistence type="predicted"/>
<keyword evidence="1" id="KW-1133">Transmembrane helix</keyword>
<protein>
    <recommendedName>
        <fullName evidence="4">Integral membrane protein 2</fullName>
    </recommendedName>
</protein>
<sequence>MDSNTDIDDNSQRLKKLTKKLAVMFMQSFITAVFVFVLATFTYYLHLRCKSTAVPVSPNTFKFLYYDDMGGSGFHASVPEEQIVNVTAREFCSVVSRDLYSLEQMGYVDETRRVSKLLSLDLGGAQDVHYVFVNTTHVPWTVACSLESALGAVGHVGRVNVFVVSGMEFDRTNNKCDATEPVSNFSI</sequence>
<gene>
    <name evidence="2" type="ORF">MEUPH1_LOCUS27184</name>
</gene>
<organism evidence="2 3">
    <name type="scientific">Macrosiphum euphorbiae</name>
    <name type="common">potato aphid</name>
    <dbReference type="NCBI Taxonomy" id="13131"/>
    <lineage>
        <taxon>Eukaryota</taxon>
        <taxon>Metazoa</taxon>
        <taxon>Ecdysozoa</taxon>
        <taxon>Arthropoda</taxon>
        <taxon>Hexapoda</taxon>
        <taxon>Insecta</taxon>
        <taxon>Pterygota</taxon>
        <taxon>Neoptera</taxon>
        <taxon>Paraneoptera</taxon>
        <taxon>Hemiptera</taxon>
        <taxon>Sternorrhyncha</taxon>
        <taxon>Aphidomorpha</taxon>
        <taxon>Aphidoidea</taxon>
        <taxon>Aphididae</taxon>
        <taxon>Macrosiphini</taxon>
        <taxon>Macrosiphum</taxon>
    </lineage>
</organism>
<evidence type="ECO:0000313" key="3">
    <source>
        <dbReference type="Proteomes" id="UP001160148"/>
    </source>
</evidence>
<dbReference type="EMBL" id="CARXXK010001098">
    <property type="protein sequence ID" value="CAI6373428.1"/>
    <property type="molecule type" value="Genomic_DNA"/>
</dbReference>
<evidence type="ECO:0000256" key="1">
    <source>
        <dbReference type="SAM" id="Phobius"/>
    </source>
</evidence>
<evidence type="ECO:0000313" key="2">
    <source>
        <dbReference type="EMBL" id="CAI6373428.1"/>
    </source>
</evidence>
<dbReference type="AlphaFoldDB" id="A0AAV0Y0A5"/>
<keyword evidence="3" id="KW-1185">Reference proteome</keyword>
<feature type="transmembrane region" description="Helical" evidence="1">
    <location>
        <begin position="21"/>
        <end position="45"/>
    </location>
</feature>
<name>A0AAV0Y0A5_9HEMI</name>